<feature type="compositionally biased region" description="Basic residues" evidence="4">
    <location>
        <begin position="1"/>
        <end position="11"/>
    </location>
</feature>
<evidence type="ECO:0000256" key="4">
    <source>
        <dbReference type="SAM" id="MobiDB-lite"/>
    </source>
</evidence>
<dbReference type="GO" id="GO:0005524">
    <property type="term" value="F:ATP binding"/>
    <property type="evidence" value="ECO:0007669"/>
    <property type="project" value="UniProtKB-KW"/>
</dbReference>
<organism evidence="6 7">
    <name type="scientific">Aythya fuligula</name>
    <name type="common">Tufted duck</name>
    <name type="synonym">Anas fuligula</name>
    <dbReference type="NCBI Taxonomy" id="219594"/>
    <lineage>
        <taxon>Eukaryota</taxon>
        <taxon>Metazoa</taxon>
        <taxon>Chordata</taxon>
        <taxon>Craniata</taxon>
        <taxon>Vertebrata</taxon>
        <taxon>Euteleostomi</taxon>
        <taxon>Archelosauria</taxon>
        <taxon>Archosauria</taxon>
        <taxon>Dinosauria</taxon>
        <taxon>Saurischia</taxon>
        <taxon>Theropoda</taxon>
        <taxon>Coelurosauria</taxon>
        <taxon>Aves</taxon>
        <taxon>Neognathae</taxon>
        <taxon>Galloanserae</taxon>
        <taxon>Anseriformes</taxon>
        <taxon>Anatidae</taxon>
        <taxon>Aythyinae</taxon>
        <taxon>Aythya</taxon>
    </lineage>
</organism>
<dbReference type="AlphaFoldDB" id="A0A6J3EJW6"/>
<dbReference type="CDD" id="cd07302">
    <property type="entry name" value="CHD"/>
    <property type="match status" value="2"/>
</dbReference>
<dbReference type="InterPro" id="IPR027417">
    <property type="entry name" value="P-loop_NTPase"/>
</dbReference>
<dbReference type="PANTHER" id="PTHR16305">
    <property type="entry name" value="TESTICULAR SOLUBLE ADENYLYL CYCLASE"/>
    <property type="match status" value="1"/>
</dbReference>
<dbReference type="FunFam" id="3.30.70.1230:FF:000017">
    <property type="entry name" value="Adenylate cyclase type 10"/>
    <property type="match status" value="1"/>
</dbReference>
<dbReference type="InParanoid" id="A0A6J3EJW6"/>
<dbReference type="GO" id="GO:0005737">
    <property type="term" value="C:cytoplasm"/>
    <property type="evidence" value="ECO:0007669"/>
    <property type="project" value="TreeGrafter"/>
</dbReference>
<evidence type="ECO:0000256" key="1">
    <source>
        <dbReference type="ARBA" id="ARBA00022741"/>
    </source>
</evidence>
<dbReference type="PANTHER" id="PTHR16305:SF28">
    <property type="entry name" value="GUANYLATE CYCLASE DOMAIN-CONTAINING PROTEIN"/>
    <property type="match status" value="1"/>
</dbReference>
<feature type="region of interest" description="Disordered" evidence="4">
    <location>
        <begin position="1"/>
        <end position="21"/>
    </location>
</feature>
<proteinExistence type="predicted"/>
<keyword evidence="3" id="KW-0456">Lyase</keyword>
<feature type="region of interest" description="Disordered" evidence="4">
    <location>
        <begin position="897"/>
        <end position="923"/>
    </location>
</feature>
<sequence>MGRSCRGRPGRRGGVAQRGDSSFVGPARRHLCSDCKWSPPENLGSCHHRYCRREESWNFVFTGFTSLSEKCVQQSGTDRGADELAQTLNDYMSDVLEVVLDFGGDILKFGGDAVLVLWRASEAQLPQTISLVLQCCQQIQKKHGSRDTHVGQKLHLKIGISAGQMTVLAAGDRYHQQYFICSQALEEVMNAQNLAVKSEVIVSPTCWKLCEQEKIQTRLLGGKRVLKVQRMEHMSGSERQDAAGQFEQHVKMQRLERIGHLRPAFLVSNGPKVAAEMQKYIPAAPLRKLDVDMPLHLWSELRPVTSLFIQLQFSAEAGLLDLQRGLRDANRMISTIISPHKGEINKSLLFDKGCTFLCVFGMSGAKLHDESTRALDSALQIFSTCSRSLRKLEAMSIGVTSGTMFYGLCGHPERAEHTVIGHKVNLGARLMVHYPRLVSCDEDTYKASRLPSYLFKELPKTKLKGVTDPGAIYQYVGITDKCIFDMGLTKKRSDYGPLLGREVEIDLFERSLKAYETLGQPRILAYAGILGSGKSHLLTELAFLGQATGHRVVTMELTKANMRQPFSAVCMLVARALGLQAGETCKDRQRTLQAKLQGAIEESSYCLLNNIFLVEFAISDEVCKMHDLQRKRELQKTCRKVLQKTLGGEFGIFVIDNAHFIDPASWTVMWPVLQSVTLFMVMSLAPGHERTESFFKAAADSTTSQRISCLHLEELKPAAVVQKVCQDLGVVSIPRDLARFLIQRSSGIPYYCEELLRCLRRNNMLLFSTGRQDKIVEDNWESLIASAVEASSIVSATSSSSAGNNSGRVCTVRADVSLETTVLPAALKDIALAELDRITLQKQMVLKFAAIIGPVFTTQLLAHILPSCTRQQMNYLLDMLVSDNILKWLKDTGVPRDIQDAREGPATSQQAGSGVERPSTSKETTEQQAGVLAFCAPLLQEAAYELWPKRQRASTQRKCAAFLEKHAHKCRSCHGGNFVAFHRFAVPSPQDGENCQGSADEDDWHSWEALVLAGEHLKKDRTHTPEGSANALQPQQAFSEEEFRASERFPPEGKWTSVQPSRTKEKDGGECSCKCEAVIESVLMPLARHYVATGNASRAFYYLLECAAAYLHVSNSYMALMKLNEAEVLRNSMGKTATVLDCFEEVTFFSLKAEVCCNLGRVGLAKKTTRQALSLLKKRFPQTCAGAFVKSLWERFQGALCATNRRTPSLLLEARRKKLAWMLQQTRCLSLLGHLYSLEGTSAGRRFSRLAARMKANVDRRMDSSQEEDSHPDN</sequence>
<dbReference type="GO" id="GO:0009190">
    <property type="term" value="P:cyclic nucleotide biosynthetic process"/>
    <property type="evidence" value="ECO:0007669"/>
    <property type="project" value="InterPro"/>
</dbReference>
<evidence type="ECO:0000256" key="2">
    <source>
        <dbReference type="ARBA" id="ARBA00022840"/>
    </source>
</evidence>
<protein>
    <submittedName>
        <fullName evidence="7">Adenylate cyclase type 10-like</fullName>
    </submittedName>
</protein>
<dbReference type="KEGG" id="aful:116500997"/>
<evidence type="ECO:0000313" key="6">
    <source>
        <dbReference type="Proteomes" id="UP000504639"/>
    </source>
</evidence>
<dbReference type="Proteomes" id="UP000504639">
    <property type="component" value="Chromosome Z"/>
</dbReference>
<dbReference type="RefSeq" id="XP_032062245.1">
    <property type="nucleotide sequence ID" value="XM_032206354.1"/>
</dbReference>
<keyword evidence="6" id="KW-1185">Reference proteome</keyword>
<name>A0A6J3EJW6_AYTFU</name>
<gene>
    <name evidence="7" type="primary">LOC116500997</name>
</gene>
<dbReference type="FunFam" id="3.30.70.1230:FF:000021">
    <property type="entry name" value="Adenylate cyclase type 10"/>
    <property type="match status" value="1"/>
</dbReference>
<feature type="domain" description="Guanylate cyclase" evidence="5">
    <location>
        <begin position="58"/>
        <end position="171"/>
    </location>
</feature>
<feature type="domain" description="Guanylate cyclase" evidence="5">
    <location>
        <begin position="295"/>
        <end position="431"/>
    </location>
</feature>
<evidence type="ECO:0000256" key="3">
    <source>
        <dbReference type="ARBA" id="ARBA00023239"/>
    </source>
</evidence>
<dbReference type="GeneID" id="116500997"/>
<dbReference type="Gene3D" id="3.30.70.1230">
    <property type="entry name" value="Nucleotide cyclase"/>
    <property type="match status" value="2"/>
</dbReference>
<dbReference type="SUPFAM" id="SSF52540">
    <property type="entry name" value="P-loop containing nucleoside triphosphate hydrolases"/>
    <property type="match status" value="1"/>
</dbReference>
<dbReference type="GO" id="GO:0035556">
    <property type="term" value="P:intracellular signal transduction"/>
    <property type="evidence" value="ECO:0007669"/>
    <property type="project" value="InterPro"/>
</dbReference>
<dbReference type="InterPro" id="IPR029787">
    <property type="entry name" value="Nucleotide_cyclase"/>
</dbReference>
<keyword evidence="2" id="KW-0067">ATP-binding</keyword>
<keyword evidence="1" id="KW-0547">Nucleotide-binding</keyword>
<reference evidence="7" key="1">
    <citation type="submission" date="2025-08" db="UniProtKB">
        <authorList>
            <consortium name="RefSeq"/>
        </authorList>
    </citation>
    <scope>IDENTIFICATION</scope>
    <source>
        <tissue evidence="7">Lung</tissue>
    </source>
</reference>
<dbReference type="SUPFAM" id="SSF55073">
    <property type="entry name" value="Nucleotide cyclase"/>
    <property type="match status" value="2"/>
</dbReference>
<dbReference type="PROSITE" id="PS50125">
    <property type="entry name" value="GUANYLATE_CYCLASE_2"/>
    <property type="match status" value="2"/>
</dbReference>
<accession>A0A6J3EJW6</accession>
<evidence type="ECO:0000313" key="7">
    <source>
        <dbReference type="RefSeq" id="XP_032062245.1"/>
    </source>
</evidence>
<dbReference type="InterPro" id="IPR001054">
    <property type="entry name" value="A/G_cyclase"/>
</dbReference>
<evidence type="ECO:0000259" key="5">
    <source>
        <dbReference type="PROSITE" id="PS50125"/>
    </source>
</evidence>
<dbReference type="GO" id="GO:0004016">
    <property type="term" value="F:adenylate cyclase activity"/>
    <property type="evidence" value="ECO:0007669"/>
    <property type="project" value="TreeGrafter"/>
</dbReference>